<protein>
    <submittedName>
        <fullName evidence="4">GOLIM4_0 protein</fullName>
    </submittedName>
</protein>
<accession>A0A0C9QWF6</accession>
<evidence type="ECO:0000256" key="2">
    <source>
        <dbReference type="SAM" id="MobiDB-lite"/>
    </source>
</evidence>
<evidence type="ECO:0000256" key="1">
    <source>
        <dbReference type="SAM" id="Coils"/>
    </source>
</evidence>
<sequence length="348" mass="39583">MSGSRLGRGRGGRLAIYAGCLVVMALIVFLYRAATTEMTRLRDLHVQCAHQQEALAAQLQVIFEYKVRLEKSLAEEKNSNALAKQELQQRATREKSLRDKDSVEAFQRINSLQQQHKLLQSEHQDLKDECAKRQKMSLEESHKLEATLQDLRGQIREKNKEIADKEKSIESLKSQYLKVDTERSNIDNKYNELIKNSSDRDGTIAHLKKEVFQLKEELEGMKTSCKTTSSDPSLLNPRSYQLSMQQSVASKIASPRPQVSHPSKNNGNPIPIQAPRQDRSNDQPQEDYPRSNVESDRGDKPVNEKQDIHILPLPYSNVQINKPGPDDVGSFKEKQEKSVLPMPNAEDK</sequence>
<dbReference type="Gene3D" id="1.10.287.1490">
    <property type="match status" value="1"/>
</dbReference>
<dbReference type="AlphaFoldDB" id="A0A0C9QWF6"/>
<reference evidence="4" key="1">
    <citation type="submission" date="2015-01" db="EMBL/GenBank/DDBJ databases">
        <title>Transcriptome Assembly of Fopius arisanus.</title>
        <authorList>
            <person name="Geib S."/>
        </authorList>
    </citation>
    <scope>NUCLEOTIDE SEQUENCE</scope>
</reference>
<feature type="transmembrane region" description="Helical" evidence="3">
    <location>
        <begin position="12"/>
        <end position="31"/>
    </location>
</feature>
<keyword evidence="3" id="KW-0472">Membrane</keyword>
<dbReference type="InterPro" id="IPR042336">
    <property type="entry name" value="GOLIM4"/>
</dbReference>
<keyword evidence="1" id="KW-0175">Coiled coil</keyword>
<keyword evidence="3" id="KW-0812">Transmembrane</keyword>
<evidence type="ECO:0000256" key="3">
    <source>
        <dbReference type="SAM" id="Phobius"/>
    </source>
</evidence>
<dbReference type="PANTHER" id="PTHR22909">
    <property type="entry name" value="GOLGI INTEGRAL MEMBRANE PROTEIN 4"/>
    <property type="match status" value="1"/>
</dbReference>
<feature type="coiled-coil region" evidence="1">
    <location>
        <begin position="66"/>
        <end position="175"/>
    </location>
</feature>
<evidence type="ECO:0000313" key="4">
    <source>
        <dbReference type="EMBL" id="JAG69817.1"/>
    </source>
</evidence>
<name>A0A0C9QWF6_9HYME</name>
<feature type="compositionally biased region" description="Basic and acidic residues" evidence="2">
    <location>
        <begin position="276"/>
        <end position="308"/>
    </location>
</feature>
<gene>
    <name evidence="4" type="primary">GOLIM4_0</name>
    <name evidence="4" type="ORF">g.10155</name>
</gene>
<dbReference type="EMBL" id="GBYB01000050">
    <property type="protein sequence ID" value="JAG69817.1"/>
    <property type="molecule type" value="Transcribed_RNA"/>
</dbReference>
<proteinExistence type="predicted"/>
<dbReference type="PANTHER" id="PTHR22909:SF24">
    <property type="entry name" value="GOLGI INTEGRAL MEMBRANE PROTEIN 4-RELATED"/>
    <property type="match status" value="1"/>
</dbReference>
<feature type="region of interest" description="Disordered" evidence="2">
    <location>
        <begin position="243"/>
        <end position="348"/>
    </location>
</feature>
<dbReference type="GO" id="GO:0000139">
    <property type="term" value="C:Golgi membrane"/>
    <property type="evidence" value="ECO:0007669"/>
    <property type="project" value="InterPro"/>
</dbReference>
<keyword evidence="3" id="KW-1133">Transmembrane helix</keyword>
<organism evidence="4">
    <name type="scientific">Fopius arisanus</name>
    <dbReference type="NCBI Taxonomy" id="64838"/>
    <lineage>
        <taxon>Eukaryota</taxon>
        <taxon>Metazoa</taxon>
        <taxon>Ecdysozoa</taxon>
        <taxon>Arthropoda</taxon>
        <taxon>Hexapoda</taxon>
        <taxon>Insecta</taxon>
        <taxon>Pterygota</taxon>
        <taxon>Neoptera</taxon>
        <taxon>Endopterygota</taxon>
        <taxon>Hymenoptera</taxon>
        <taxon>Apocrita</taxon>
        <taxon>Ichneumonoidea</taxon>
        <taxon>Braconidae</taxon>
        <taxon>Opiinae</taxon>
        <taxon>Fopius</taxon>
    </lineage>
</organism>